<reference evidence="1" key="1">
    <citation type="submission" date="2021-01" db="EMBL/GenBank/DDBJ databases">
        <authorList>
            <consortium name="Genoscope - CEA"/>
            <person name="William W."/>
        </authorList>
    </citation>
    <scope>NUCLEOTIDE SEQUENCE</scope>
</reference>
<dbReference type="AlphaFoldDB" id="A0A8S1XQH5"/>
<comment type="caution">
    <text evidence="1">The sequence shown here is derived from an EMBL/GenBank/DDBJ whole genome shotgun (WGS) entry which is preliminary data.</text>
</comment>
<name>A0A8S1XQH5_9CILI</name>
<sequence length="132" mass="15532">MLKCLLNRNKFNTLFMFNLVQQWYKYAKSIQLNKIKIKVNQNTYLQQIKIQLSLKMIVELGDQKVYGVIKQLEEAKKEYKKGIEDGKIMVISQGDQDISNIKKVKIGCQRPDTSLKIQFEYIQPLQVSLNQF</sequence>
<dbReference type="Proteomes" id="UP000689195">
    <property type="component" value="Unassembled WGS sequence"/>
</dbReference>
<dbReference type="EMBL" id="CAJJDO010000134">
    <property type="protein sequence ID" value="CAD8203736.1"/>
    <property type="molecule type" value="Genomic_DNA"/>
</dbReference>
<dbReference type="OrthoDB" id="312927at2759"/>
<proteinExistence type="predicted"/>
<organism evidence="1 2">
    <name type="scientific">Paramecium pentaurelia</name>
    <dbReference type="NCBI Taxonomy" id="43138"/>
    <lineage>
        <taxon>Eukaryota</taxon>
        <taxon>Sar</taxon>
        <taxon>Alveolata</taxon>
        <taxon>Ciliophora</taxon>
        <taxon>Intramacronucleata</taxon>
        <taxon>Oligohymenophorea</taxon>
        <taxon>Peniculida</taxon>
        <taxon>Parameciidae</taxon>
        <taxon>Paramecium</taxon>
    </lineage>
</organism>
<evidence type="ECO:0000313" key="1">
    <source>
        <dbReference type="EMBL" id="CAD8203736.1"/>
    </source>
</evidence>
<gene>
    <name evidence="1" type="ORF">PPENT_87.1.T1340149</name>
</gene>
<evidence type="ECO:0000313" key="2">
    <source>
        <dbReference type="Proteomes" id="UP000689195"/>
    </source>
</evidence>
<protein>
    <submittedName>
        <fullName evidence="1">Uncharacterized protein</fullName>
    </submittedName>
</protein>
<accession>A0A8S1XQH5</accession>
<keyword evidence="2" id="KW-1185">Reference proteome</keyword>